<evidence type="ECO:0000259" key="5">
    <source>
        <dbReference type="PROSITE" id="PS50125"/>
    </source>
</evidence>
<keyword evidence="4" id="KW-0812">Transmembrane</keyword>
<evidence type="ECO:0000256" key="1">
    <source>
        <dbReference type="ARBA" id="ARBA00022741"/>
    </source>
</evidence>
<evidence type="ECO:0000256" key="2">
    <source>
        <dbReference type="ARBA" id="ARBA00022840"/>
    </source>
</evidence>
<reference evidence="6 7" key="1">
    <citation type="journal article" date="2018" name="Nat. Biotechnol.">
        <title>A standardized bacterial taxonomy based on genome phylogeny substantially revises the tree of life.</title>
        <authorList>
            <person name="Parks D.H."/>
            <person name="Chuvochina M."/>
            <person name="Waite D.W."/>
            <person name="Rinke C."/>
            <person name="Skarshewski A."/>
            <person name="Chaumeil P.A."/>
            <person name="Hugenholtz P."/>
        </authorList>
    </citation>
    <scope>NUCLEOTIDE SEQUENCE [LARGE SCALE GENOMIC DNA]</scope>
    <source>
        <strain evidence="6">UBA9956</strain>
    </source>
</reference>
<dbReference type="PROSITE" id="PS50125">
    <property type="entry name" value="GUANYLATE_CYCLASE_2"/>
    <property type="match status" value="1"/>
</dbReference>
<keyword evidence="2" id="KW-0067">ATP-binding</keyword>
<evidence type="ECO:0000256" key="3">
    <source>
        <dbReference type="PROSITE-ProRule" id="PRU00339"/>
    </source>
</evidence>
<dbReference type="GO" id="GO:0005737">
    <property type="term" value="C:cytoplasm"/>
    <property type="evidence" value="ECO:0007669"/>
    <property type="project" value="TreeGrafter"/>
</dbReference>
<accession>A0A350HBA9</accession>
<feature type="transmembrane region" description="Helical" evidence="4">
    <location>
        <begin position="12"/>
        <end position="28"/>
    </location>
</feature>
<keyword evidence="3" id="KW-0802">TPR repeat</keyword>
<organism evidence="6 7">
    <name type="scientific">candidate division WOR-3 bacterium</name>
    <dbReference type="NCBI Taxonomy" id="2052148"/>
    <lineage>
        <taxon>Bacteria</taxon>
        <taxon>Bacteria division WOR-3</taxon>
    </lineage>
</organism>
<dbReference type="InterPro" id="IPR001054">
    <property type="entry name" value="A/G_cyclase"/>
</dbReference>
<name>A0A350HBA9_UNCW3</name>
<sequence>MPKNADFSVNHTAALYFFTSLVYILTMAKSKPIFYPRILSFMLESNKTSMRLPYYILFADISGFTQISENLMSEGFEGAERIRDILNRHFEFFSRTIRSKSGDILQYSGDAILSVFPSFDKARESMEEIIEFTKTSGVLSIRGGISFGDVDFRIFDFNGGYILLSQGSAIERAMKAEQMSDIMKYVSLTEESSILPEIKNVDLSSIPIDKSISEMFESCNLDFGSFAFACILFLFAEECDIPYILKLAENRIFINKIERYPEGIRLFLLSGVLNSKQNPVESMLEFIHDLTHSGRMEKLAGGFTSGYIFNGFTGSQERCEYNLIGKSINRAARIASKAKTGEILFDKEILEESSSASGEFIRSENLKGIGMISLYRMKEYRRHTVPLYLPLFGRELEMERISEILKDSPAVKISGESGSGKTHLVSSYIYEKNLNAIYLNVSNTDSLFENSILKMLGLEISEEDASNDSAYKKFLNYMLAADKNEILIIDNFEKLDSKSTEIVKRFISESSCFKTILISSESEDSEIHLQLFDSKGISGIIETRTGTPPSGILSETLFKKTNGNPYFVLAFFKTLISENLIEMNYLGEWEMNSEKAGVSKDISSSVQMIFSSLSAIERNILKVCSVFDFGCSEELLLKMLHNYKIEIVSKVIMELIQKNLLLKRERTISFVNDVVREHIYKSILLKERISLHRTAAKGLSLNKDFLEAGRHLYLCGEKENAKNLLVNYKTIMEEGKTTLSLYYALILFELEKSQELFMDIIDLLLKDGRYQEAETLYEKEKATLDADTDIFTRMRLLVFKGEKNKLIDFAKNAANKAKNINVIFFLLDETAFAMAISGDKSASEYALKALDMMNKEQSLDLRRIKLGGTFRELGDYDNVEKIFRMKHKRALDANNAIEAYSALSDMIEMMPPGRFTVDYTLEVNNELLNLLRESDRKQDELKALKVLTMRLRDRGEYEKAFETGMKGIELAKRLKSATTEIIILSQLGRMEFNRGRIDKAIELFLQGAKLAEKNSSLLLLESIYGNMGVCKHVLKEYNEAYNLYEKALEISLKVKHSDTRFLWILNLALLGVESKQLENIDHYLDMAREEILKSGIEERWIDIEQIAVNCAFLQGNYEKCLEKGGAVLEEAKKRSEIEIYYETLPYYAGALLMKGDKQGIQLLVESEEWANKKNSDNVKNNIEDVRRVLNSPDKNF</sequence>
<dbReference type="SUPFAM" id="SSF55073">
    <property type="entry name" value="Nucleotide cyclase"/>
    <property type="match status" value="2"/>
</dbReference>
<dbReference type="PANTHER" id="PTHR16305:SF28">
    <property type="entry name" value="GUANYLATE CYCLASE DOMAIN-CONTAINING PROTEIN"/>
    <property type="match status" value="1"/>
</dbReference>
<keyword evidence="1" id="KW-0547">Nucleotide-binding</keyword>
<dbReference type="GO" id="GO:0004016">
    <property type="term" value="F:adenylate cyclase activity"/>
    <property type="evidence" value="ECO:0007669"/>
    <property type="project" value="UniProtKB-ARBA"/>
</dbReference>
<dbReference type="InterPro" id="IPR027417">
    <property type="entry name" value="P-loop_NTPase"/>
</dbReference>
<dbReference type="SMART" id="SM00028">
    <property type="entry name" value="TPR"/>
    <property type="match status" value="2"/>
</dbReference>
<evidence type="ECO:0000256" key="4">
    <source>
        <dbReference type="SAM" id="Phobius"/>
    </source>
</evidence>
<evidence type="ECO:0000313" key="7">
    <source>
        <dbReference type="Proteomes" id="UP000264062"/>
    </source>
</evidence>
<dbReference type="Proteomes" id="UP000264062">
    <property type="component" value="Unassembled WGS sequence"/>
</dbReference>
<dbReference type="PROSITE" id="PS50005">
    <property type="entry name" value="TPR"/>
    <property type="match status" value="2"/>
</dbReference>
<dbReference type="GO" id="GO:0009190">
    <property type="term" value="P:cyclic nucleotide biosynthetic process"/>
    <property type="evidence" value="ECO:0007669"/>
    <property type="project" value="InterPro"/>
</dbReference>
<dbReference type="Pfam" id="PF13401">
    <property type="entry name" value="AAA_22"/>
    <property type="match status" value="1"/>
</dbReference>
<dbReference type="AlphaFoldDB" id="A0A350HBA9"/>
<dbReference type="Gene3D" id="3.40.50.300">
    <property type="entry name" value="P-loop containing nucleotide triphosphate hydrolases"/>
    <property type="match status" value="1"/>
</dbReference>
<dbReference type="InterPro" id="IPR011990">
    <property type="entry name" value="TPR-like_helical_dom_sf"/>
</dbReference>
<keyword evidence="4" id="KW-1133">Transmembrane helix</keyword>
<dbReference type="EMBL" id="DMZY01000192">
    <property type="protein sequence ID" value="HAV92825.1"/>
    <property type="molecule type" value="Genomic_DNA"/>
</dbReference>
<dbReference type="Gene3D" id="3.30.70.1230">
    <property type="entry name" value="Nucleotide cyclase"/>
    <property type="match status" value="2"/>
</dbReference>
<dbReference type="CDD" id="cd07302">
    <property type="entry name" value="CHD"/>
    <property type="match status" value="1"/>
</dbReference>
<gene>
    <name evidence="6" type="ORF">DCW38_06560</name>
</gene>
<comment type="caution">
    <text evidence="6">The sequence shown here is derived from an EMBL/GenBank/DDBJ whole genome shotgun (WGS) entry which is preliminary data.</text>
</comment>
<dbReference type="SUPFAM" id="SSF52540">
    <property type="entry name" value="P-loop containing nucleoside triphosphate hydrolases"/>
    <property type="match status" value="1"/>
</dbReference>
<feature type="domain" description="Guanylate cyclase" evidence="5">
    <location>
        <begin position="55"/>
        <end position="162"/>
    </location>
</feature>
<feature type="repeat" description="TPR" evidence="3">
    <location>
        <begin position="1021"/>
        <end position="1054"/>
    </location>
</feature>
<dbReference type="GO" id="GO:0035556">
    <property type="term" value="P:intracellular signal transduction"/>
    <property type="evidence" value="ECO:0007669"/>
    <property type="project" value="InterPro"/>
</dbReference>
<dbReference type="InterPro" id="IPR029787">
    <property type="entry name" value="Nucleotide_cyclase"/>
</dbReference>
<dbReference type="GO" id="GO:0005524">
    <property type="term" value="F:ATP binding"/>
    <property type="evidence" value="ECO:0007669"/>
    <property type="project" value="UniProtKB-KW"/>
</dbReference>
<proteinExistence type="predicted"/>
<evidence type="ECO:0000313" key="6">
    <source>
        <dbReference type="EMBL" id="HAV92825.1"/>
    </source>
</evidence>
<dbReference type="InterPro" id="IPR049945">
    <property type="entry name" value="AAA_22"/>
</dbReference>
<keyword evidence="4" id="KW-0472">Membrane</keyword>
<dbReference type="SUPFAM" id="SSF48452">
    <property type="entry name" value="TPR-like"/>
    <property type="match status" value="2"/>
</dbReference>
<protein>
    <recommendedName>
        <fullName evidence="5">Guanylate cyclase domain-containing protein</fullName>
    </recommendedName>
</protein>
<dbReference type="GO" id="GO:0016887">
    <property type="term" value="F:ATP hydrolysis activity"/>
    <property type="evidence" value="ECO:0007669"/>
    <property type="project" value="InterPro"/>
</dbReference>
<dbReference type="Gene3D" id="1.25.40.10">
    <property type="entry name" value="Tetratricopeptide repeat domain"/>
    <property type="match status" value="1"/>
</dbReference>
<feature type="repeat" description="TPR" evidence="3">
    <location>
        <begin position="981"/>
        <end position="1014"/>
    </location>
</feature>
<dbReference type="InterPro" id="IPR019734">
    <property type="entry name" value="TPR_rpt"/>
</dbReference>
<dbReference type="PANTHER" id="PTHR16305">
    <property type="entry name" value="TESTICULAR SOLUBLE ADENYLYL CYCLASE"/>
    <property type="match status" value="1"/>
</dbReference>